<organism evidence="2">
    <name type="scientific">marine sediment metagenome</name>
    <dbReference type="NCBI Taxonomy" id="412755"/>
    <lineage>
        <taxon>unclassified sequences</taxon>
        <taxon>metagenomes</taxon>
        <taxon>ecological metagenomes</taxon>
    </lineage>
</organism>
<accession>A0A0F9APU6</accession>
<proteinExistence type="predicted"/>
<dbReference type="EMBL" id="LAZR01056415">
    <property type="protein sequence ID" value="KKK74236.1"/>
    <property type="molecule type" value="Genomic_DNA"/>
</dbReference>
<feature type="region of interest" description="Disordered" evidence="1">
    <location>
        <begin position="1"/>
        <end position="40"/>
    </location>
</feature>
<reference evidence="2" key="1">
    <citation type="journal article" date="2015" name="Nature">
        <title>Complex archaea that bridge the gap between prokaryotes and eukaryotes.</title>
        <authorList>
            <person name="Spang A."/>
            <person name="Saw J.H."/>
            <person name="Jorgensen S.L."/>
            <person name="Zaremba-Niedzwiedzka K."/>
            <person name="Martijn J."/>
            <person name="Lind A.E."/>
            <person name="van Eijk R."/>
            <person name="Schleper C."/>
            <person name="Guy L."/>
            <person name="Ettema T.J."/>
        </authorList>
    </citation>
    <scope>NUCLEOTIDE SEQUENCE</scope>
</reference>
<dbReference type="AlphaFoldDB" id="A0A0F9APU6"/>
<protein>
    <submittedName>
        <fullName evidence="2">Uncharacterized protein</fullName>
    </submittedName>
</protein>
<sequence length="161" mass="17043">MTTDNEQLAGELLPRNGQVTNPTNTRLTTVRPDSPAGRPQLDWLSDENPLPVHDPATDRGTQFAINDSTTADVDGLVNAASGLKLLGFACRESASSAAVATFRIVHGTLGTHTAVIPVELIANESAREWYAPLGIAMPNGISIDWIAGTVDITIFYTSTGV</sequence>
<gene>
    <name evidence="2" type="ORF">LCGC14_2885780</name>
</gene>
<evidence type="ECO:0000256" key="1">
    <source>
        <dbReference type="SAM" id="MobiDB-lite"/>
    </source>
</evidence>
<evidence type="ECO:0000313" key="2">
    <source>
        <dbReference type="EMBL" id="KKK74236.1"/>
    </source>
</evidence>
<name>A0A0F9APU6_9ZZZZ</name>
<feature type="compositionally biased region" description="Polar residues" evidence="1">
    <location>
        <begin position="17"/>
        <end position="28"/>
    </location>
</feature>
<comment type="caution">
    <text evidence="2">The sequence shown here is derived from an EMBL/GenBank/DDBJ whole genome shotgun (WGS) entry which is preliminary data.</text>
</comment>